<dbReference type="EMBL" id="KL584750">
    <property type="protein sequence ID" value="KEQ99335.1"/>
    <property type="molecule type" value="Genomic_DNA"/>
</dbReference>
<evidence type="ECO:0000313" key="3">
    <source>
        <dbReference type="EMBL" id="KEQ99335.1"/>
    </source>
</evidence>
<dbReference type="RefSeq" id="XP_013348353.1">
    <property type="nucleotide sequence ID" value="XM_013492899.1"/>
</dbReference>
<dbReference type="GO" id="GO:0016491">
    <property type="term" value="F:oxidoreductase activity"/>
    <property type="evidence" value="ECO:0007669"/>
    <property type="project" value="UniProtKB-KW"/>
</dbReference>
<dbReference type="PANTHER" id="PTHR33099">
    <property type="entry name" value="FE2OG DIOXYGENASE DOMAIN-CONTAINING PROTEIN"/>
    <property type="match status" value="1"/>
</dbReference>
<feature type="domain" description="Fe2OG dioxygenase" evidence="2">
    <location>
        <begin position="239"/>
        <end position="339"/>
    </location>
</feature>
<gene>
    <name evidence="3" type="ORF">AUEXF2481DRAFT_171588</name>
</gene>
<dbReference type="HOGENOM" id="CLU_019613_1_0_1"/>
<dbReference type="Gene3D" id="2.60.120.620">
    <property type="entry name" value="q2cbj1_9rhob like domain"/>
    <property type="match status" value="1"/>
</dbReference>
<keyword evidence="4" id="KW-1185">Reference proteome</keyword>
<protein>
    <recommendedName>
        <fullName evidence="2">Fe2OG dioxygenase domain-containing protein</fullName>
    </recommendedName>
</protein>
<name>A0A074YNR3_AURSE</name>
<dbReference type="STRING" id="1043005.A0A074YNR3"/>
<keyword evidence="1" id="KW-0408">Iron</keyword>
<dbReference type="PROSITE" id="PS51471">
    <property type="entry name" value="FE2OG_OXY"/>
    <property type="match status" value="1"/>
</dbReference>
<dbReference type="OrthoDB" id="27483at2759"/>
<keyword evidence="1" id="KW-0560">Oxidoreductase</keyword>
<sequence length="470" mass="51426">MSGQQSLDTFPAALEDAYNKGTSACGGRIPILLDTKDASGHDPEVGTQVSDHDQIIATKPVTIRYGPPGQGQVLMLPTDTSTDTAFTSLISSCEPAAFGRGGENVYDEQYRKATKLDVSDRCTDFCPYQTGIIDIVSQLLMPPVKQKSVVPVPVTQPATLPGHIEPNTRALHVALAGYTILQLYEQMFGRNLEKVLEHRLSDPDLVLLDIRAEASAHARAENVSDNTDVEIESTTLGIRAELCKLNIYSGPSGRFKAHVDTPRSETQIGSLVICLPSESEGGKLSATHQENTVEFDWSRSSSANQTPSIHWAAFYSDCSHEVQEVTAGHRVTLTYNLYASRGSGLLAGGQHSMDATRLPLYQPLIDLLQCRTFMTTGGRVAIGLAHAYPYTHGLLYCNMPRALKGADMMLYETLLRLKLDGEFVRVMDLTEELTEQRMNERYGLDDSDGETDGVNKIVSSFASHSQRLPD</sequence>
<keyword evidence="1" id="KW-0479">Metal-binding</keyword>
<evidence type="ECO:0000313" key="4">
    <source>
        <dbReference type="Proteomes" id="UP000030641"/>
    </source>
</evidence>
<reference evidence="3 4" key="1">
    <citation type="journal article" date="2014" name="BMC Genomics">
        <title>Genome sequencing of four Aureobasidium pullulans varieties: biotechnological potential, stress tolerance, and description of new species.</title>
        <authorList>
            <person name="Gostin Ar C."/>
            <person name="Ohm R.A."/>
            <person name="Kogej T."/>
            <person name="Sonjak S."/>
            <person name="Turk M."/>
            <person name="Zajc J."/>
            <person name="Zalar P."/>
            <person name="Grube M."/>
            <person name="Sun H."/>
            <person name="Han J."/>
            <person name="Sharma A."/>
            <person name="Chiniquy J."/>
            <person name="Ngan C.Y."/>
            <person name="Lipzen A."/>
            <person name="Barry K."/>
            <person name="Grigoriev I.V."/>
            <person name="Gunde-Cimerman N."/>
        </authorList>
    </citation>
    <scope>NUCLEOTIDE SEQUENCE [LARGE SCALE GENOMIC DNA]</scope>
    <source>
        <strain evidence="3 4">EXF-2481</strain>
    </source>
</reference>
<dbReference type="GeneID" id="25362256"/>
<dbReference type="PANTHER" id="PTHR33099:SF7">
    <property type="entry name" value="MYND-TYPE DOMAIN-CONTAINING PROTEIN"/>
    <property type="match status" value="1"/>
</dbReference>
<dbReference type="Proteomes" id="UP000030641">
    <property type="component" value="Unassembled WGS sequence"/>
</dbReference>
<evidence type="ECO:0000259" key="2">
    <source>
        <dbReference type="PROSITE" id="PS51471"/>
    </source>
</evidence>
<dbReference type="InterPro" id="IPR005123">
    <property type="entry name" value="Oxoglu/Fe-dep_dioxygenase_dom"/>
</dbReference>
<evidence type="ECO:0000256" key="1">
    <source>
        <dbReference type="RuleBase" id="RU003682"/>
    </source>
</evidence>
<dbReference type="GO" id="GO:0046872">
    <property type="term" value="F:metal ion binding"/>
    <property type="evidence" value="ECO:0007669"/>
    <property type="project" value="UniProtKB-KW"/>
</dbReference>
<dbReference type="InParanoid" id="A0A074YNR3"/>
<comment type="similarity">
    <text evidence="1">Belongs to the iron/ascorbate-dependent oxidoreductase family.</text>
</comment>
<accession>A0A074YNR3</accession>
<dbReference type="AlphaFoldDB" id="A0A074YNR3"/>
<organism evidence="3 4">
    <name type="scientific">Aureobasidium subglaciale (strain EXF-2481)</name>
    <name type="common">Aureobasidium pullulans var. subglaciale</name>
    <dbReference type="NCBI Taxonomy" id="1043005"/>
    <lineage>
        <taxon>Eukaryota</taxon>
        <taxon>Fungi</taxon>
        <taxon>Dikarya</taxon>
        <taxon>Ascomycota</taxon>
        <taxon>Pezizomycotina</taxon>
        <taxon>Dothideomycetes</taxon>
        <taxon>Dothideomycetidae</taxon>
        <taxon>Dothideales</taxon>
        <taxon>Saccotheciaceae</taxon>
        <taxon>Aureobasidium</taxon>
    </lineage>
</organism>
<proteinExistence type="inferred from homology"/>
<dbReference type="OMA" id="RHNEITH"/>